<dbReference type="OrthoDB" id="1873329at2759"/>
<dbReference type="GO" id="GO:0005634">
    <property type="term" value="C:nucleus"/>
    <property type="evidence" value="ECO:0007669"/>
    <property type="project" value="UniProtKB-SubCell"/>
</dbReference>
<dbReference type="GO" id="GO:0008270">
    <property type="term" value="F:zinc ion binding"/>
    <property type="evidence" value="ECO:0007669"/>
    <property type="project" value="UniProtKB-KW"/>
</dbReference>
<organism evidence="6 7">
    <name type="scientific">Kingdonia uniflora</name>
    <dbReference type="NCBI Taxonomy" id="39325"/>
    <lineage>
        <taxon>Eukaryota</taxon>
        <taxon>Viridiplantae</taxon>
        <taxon>Streptophyta</taxon>
        <taxon>Embryophyta</taxon>
        <taxon>Tracheophyta</taxon>
        <taxon>Spermatophyta</taxon>
        <taxon>Magnoliopsida</taxon>
        <taxon>Ranunculales</taxon>
        <taxon>Circaeasteraceae</taxon>
        <taxon>Kingdonia</taxon>
    </lineage>
</organism>
<evidence type="ECO:0000256" key="3">
    <source>
        <dbReference type="ARBA" id="ARBA00022771"/>
    </source>
</evidence>
<keyword evidence="7" id="KW-1185">Reference proteome</keyword>
<keyword evidence="3" id="KW-0863">Zinc-finger</keyword>
<dbReference type="Proteomes" id="UP000541444">
    <property type="component" value="Unassembled WGS sequence"/>
</dbReference>
<keyword evidence="4" id="KW-0862">Zinc</keyword>
<protein>
    <submittedName>
        <fullName evidence="6">Uncharacterized protein</fullName>
    </submittedName>
</protein>
<gene>
    <name evidence="6" type="ORF">GIB67_021929</name>
</gene>
<evidence type="ECO:0000256" key="2">
    <source>
        <dbReference type="ARBA" id="ARBA00022723"/>
    </source>
</evidence>
<dbReference type="PANTHER" id="PTHR46481">
    <property type="entry name" value="ZINC FINGER BED DOMAIN-CONTAINING PROTEIN 4"/>
    <property type="match status" value="1"/>
</dbReference>
<reference evidence="6 7" key="1">
    <citation type="journal article" date="2020" name="IScience">
        <title>Genome Sequencing of the Endangered Kingdonia uniflora (Circaeasteraceae, Ranunculales) Reveals Potential Mechanisms of Evolutionary Specialization.</title>
        <authorList>
            <person name="Sun Y."/>
            <person name="Deng T."/>
            <person name="Zhang A."/>
            <person name="Moore M.J."/>
            <person name="Landis J.B."/>
            <person name="Lin N."/>
            <person name="Zhang H."/>
            <person name="Zhang X."/>
            <person name="Huang J."/>
            <person name="Zhang X."/>
            <person name="Sun H."/>
            <person name="Wang H."/>
        </authorList>
    </citation>
    <scope>NUCLEOTIDE SEQUENCE [LARGE SCALE GENOMIC DNA]</scope>
    <source>
        <strain evidence="6">TB1705</strain>
        <tissue evidence="6">Leaf</tissue>
    </source>
</reference>
<sequence length="108" mass="12830">MEYCKINKDPLQTQLGRSPTGNLTSFRFNKEIARKELVRYIVVDEQPFSLCENDSFKRRKRMTYGELFQPPSRNIVKANIFKYYKSEMEKLKNLLQNSHGKIYLTSDL</sequence>
<keyword evidence="2" id="KW-0479">Metal-binding</keyword>
<accession>A0A7J7N520</accession>
<dbReference type="InterPro" id="IPR052035">
    <property type="entry name" value="ZnF_BED_domain_contain"/>
</dbReference>
<comment type="caution">
    <text evidence="6">The sequence shown here is derived from an EMBL/GenBank/DDBJ whole genome shotgun (WGS) entry which is preliminary data.</text>
</comment>
<evidence type="ECO:0000256" key="4">
    <source>
        <dbReference type="ARBA" id="ARBA00022833"/>
    </source>
</evidence>
<evidence type="ECO:0000313" key="6">
    <source>
        <dbReference type="EMBL" id="KAF6162008.1"/>
    </source>
</evidence>
<dbReference type="AlphaFoldDB" id="A0A7J7N520"/>
<dbReference type="PANTHER" id="PTHR46481:SF10">
    <property type="entry name" value="ZINC FINGER BED DOMAIN-CONTAINING PROTEIN 39"/>
    <property type="match status" value="1"/>
</dbReference>
<evidence type="ECO:0000256" key="1">
    <source>
        <dbReference type="ARBA" id="ARBA00004123"/>
    </source>
</evidence>
<evidence type="ECO:0000256" key="5">
    <source>
        <dbReference type="ARBA" id="ARBA00023242"/>
    </source>
</evidence>
<dbReference type="EMBL" id="JACGCM010001064">
    <property type="protein sequence ID" value="KAF6162008.1"/>
    <property type="molecule type" value="Genomic_DNA"/>
</dbReference>
<name>A0A7J7N520_9MAGN</name>
<keyword evidence="5" id="KW-0539">Nucleus</keyword>
<comment type="subcellular location">
    <subcellularLocation>
        <location evidence="1">Nucleus</location>
    </subcellularLocation>
</comment>
<dbReference type="SUPFAM" id="SSF140996">
    <property type="entry name" value="Hermes dimerisation domain"/>
    <property type="match status" value="1"/>
</dbReference>
<evidence type="ECO:0000313" key="7">
    <source>
        <dbReference type="Proteomes" id="UP000541444"/>
    </source>
</evidence>
<proteinExistence type="predicted"/>